<dbReference type="Gene3D" id="3.30.559.10">
    <property type="entry name" value="Chloramphenicol acetyltransferase-like domain"/>
    <property type="match status" value="1"/>
</dbReference>
<dbReference type="GO" id="GO:0016746">
    <property type="term" value="F:acyltransferase activity"/>
    <property type="evidence" value="ECO:0007669"/>
    <property type="project" value="UniProtKB-KW"/>
</dbReference>
<feature type="domain" description="Peripheral subunit-binding (PSBD)" evidence="3">
    <location>
        <begin position="53"/>
        <end position="90"/>
    </location>
</feature>
<dbReference type="InterPro" id="IPR004167">
    <property type="entry name" value="PSBD"/>
</dbReference>
<dbReference type="Pfam" id="PF00198">
    <property type="entry name" value="2-oxoacid_dh"/>
    <property type="match status" value="1"/>
</dbReference>
<dbReference type="PANTHER" id="PTHR23151:SF90">
    <property type="entry name" value="DIHYDROLIPOYLLYSINE-RESIDUE ACETYLTRANSFERASE COMPONENT OF PYRUVATE DEHYDROGENASE COMPLEX, MITOCHONDRIAL-RELATED"/>
    <property type="match status" value="1"/>
</dbReference>
<dbReference type="EMBL" id="JBJVNI010000017">
    <property type="protein sequence ID" value="MFM9612983.1"/>
    <property type="molecule type" value="Genomic_DNA"/>
</dbReference>
<keyword evidence="4" id="KW-0012">Acyltransferase</keyword>
<keyword evidence="5" id="KW-1185">Reference proteome</keyword>
<dbReference type="SUPFAM" id="SSF52777">
    <property type="entry name" value="CoA-dependent acyltransferases"/>
    <property type="match status" value="1"/>
</dbReference>
<comment type="caution">
    <text evidence="4">The sequence shown here is derived from an EMBL/GenBank/DDBJ whole genome shotgun (WGS) entry which is preliminary data.</text>
</comment>
<sequence>MVDSAVPKQEPLARSVMVMPVAGVPPGDQGPQTPSAGTQLPSPDTTSELSGVRGSPLARTLAAQHGIALAALTGSGPGGRVVRADVDAAVSALDGRPDATRSSTELAPPTPVTGTASNAVDDSDDVVPLSTIRRLTAQRLTQSTQQAPHFYLTTVIDADALLALRAQINERLDDDGPRISLNDLLIKACAAALRNHPQVNSSWDTTRILRHGRVHIGIAVATDDGLMVPVLHDADRKTLTSIAREAHDLAGKARARHLSPAELSGGTFTISNLGSFGIDHFTAVINPPQAAILAVGAARPQPVVRDGELGVGTIMAVTLSVDHRVLDGATAAAYLADLKKLLERPFDIVL</sequence>
<evidence type="ECO:0000256" key="2">
    <source>
        <dbReference type="SAM" id="MobiDB-lite"/>
    </source>
</evidence>
<accession>A0ABW9I1S8</accession>
<dbReference type="InterPro" id="IPR036625">
    <property type="entry name" value="E3-bd_dom_sf"/>
</dbReference>
<dbReference type="InterPro" id="IPR001078">
    <property type="entry name" value="2-oxoacid_DH_actylTfrase"/>
</dbReference>
<keyword evidence="4" id="KW-0808">Transferase</keyword>
<feature type="compositionally biased region" description="Polar residues" evidence="2">
    <location>
        <begin position="30"/>
        <end position="49"/>
    </location>
</feature>
<dbReference type="EC" id="2.3.1.-" evidence="4"/>
<dbReference type="RefSeq" id="WP_319132150.1">
    <property type="nucleotide sequence ID" value="NZ_JBJVNI010000017.1"/>
</dbReference>
<reference evidence="4 5" key="1">
    <citation type="submission" date="2024-12" db="EMBL/GenBank/DDBJ databases">
        <title>Forecasting of Potato common scab and diversities of Pathogenic streptomyces spp. in china.</title>
        <authorList>
            <person name="Handique U."/>
            <person name="Wu J."/>
        </authorList>
    </citation>
    <scope>NUCLEOTIDE SEQUENCE [LARGE SCALE GENOMIC DNA]</scope>
    <source>
        <strain evidence="4 5">ZRIMU1530</strain>
    </source>
</reference>
<dbReference type="PROSITE" id="PS51826">
    <property type="entry name" value="PSBD"/>
    <property type="match status" value="1"/>
</dbReference>
<dbReference type="Gene3D" id="4.10.320.10">
    <property type="entry name" value="E3-binding domain"/>
    <property type="match status" value="1"/>
</dbReference>
<gene>
    <name evidence="4" type="ORF">ACKI18_30330</name>
</gene>
<evidence type="ECO:0000256" key="1">
    <source>
        <dbReference type="ARBA" id="ARBA00007317"/>
    </source>
</evidence>
<evidence type="ECO:0000313" key="4">
    <source>
        <dbReference type="EMBL" id="MFM9612983.1"/>
    </source>
</evidence>
<feature type="region of interest" description="Disordered" evidence="2">
    <location>
        <begin position="94"/>
        <end position="122"/>
    </location>
</feature>
<dbReference type="InterPro" id="IPR023213">
    <property type="entry name" value="CAT-like_dom_sf"/>
</dbReference>
<dbReference type="Proteomes" id="UP001631957">
    <property type="component" value="Unassembled WGS sequence"/>
</dbReference>
<feature type="region of interest" description="Disordered" evidence="2">
    <location>
        <begin position="18"/>
        <end position="54"/>
    </location>
</feature>
<protein>
    <submittedName>
        <fullName evidence="4">Dihydrolipoamide acetyltransferase family protein</fullName>
        <ecNumber evidence="4">2.3.1.-</ecNumber>
    </submittedName>
</protein>
<organism evidence="4 5">
    <name type="scientific">Streptomyces niveiscabiei</name>
    <dbReference type="NCBI Taxonomy" id="164115"/>
    <lineage>
        <taxon>Bacteria</taxon>
        <taxon>Bacillati</taxon>
        <taxon>Actinomycetota</taxon>
        <taxon>Actinomycetes</taxon>
        <taxon>Kitasatosporales</taxon>
        <taxon>Streptomycetaceae</taxon>
        <taxon>Streptomyces</taxon>
    </lineage>
</organism>
<comment type="similarity">
    <text evidence="1">Belongs to the 2-oxoacid dehydrogenase family.</text>
</comment>
<evidence type="ECO:0000313" key="5">
    <source>
        <dbReference type="Proteomes" id="UP001631957"/>
    </source>
</evidence>
<name>A0ABW9I1S8_9ACTN</name>
<dbReference type="PANTHER" id="PTHR23151">
    <property type="entry name" value="DIHYDROLIPOAMIDE ACETYL/SUCCINYL-TRANSFERASE-RELATED"/>
    <property type="match status" value="1"/>
</dbReference>
<evidence type="ECO:0000259" key="3">
    <source>
        <dbReference type="PROSITE" id="PS51826"/>
    </source>
</evidence>
<proteinExistence type="inferred from homology"/>
<feature type="compositionally biased region" description="Low complexity" evidence="2">
    <location>
        <begin position="18"/>
        <end position="27"/>
    </location>
</feature>
<dbReference type="Pfam" id="PF02817">
    <property type="entry name" value="E3_binding"/>
    <property type="match status" value="1"/>
</dbReference>
<dbReference type="SUPFAM" id="SSF47005">
    <property type="entry name" value="Peripheral subunit-binding domain of 2-oxo acid dehydrogenase complex"/>
    <property type="match status" value="1"/>
</dbReference>
<dbReference type="InterPro" id="IPR045257">
    <property type="entry name" value="E2/Pdx1"/>
</dbReference>